<gene>
    <name evidence="2" type="ORF">PHMEG_00011978</name>
</gene>
<evidence type="ECO:0000313" key="3">
    <source>
        <dbReference type="Proteomes" id="UP000198211"/>
    </source>
</evidence>
<proteinExistence type="predicted"/>
<keyword evidence="2" id="KW-0067">ATP-binding</keyword>
<dbReference type="PANTHER" id="PTHR10492">
    <property type="match status" value="1"/>
</dbReference>
<accession>A0A225WBZ8</accession>
<evidence type="ECO:0000313" key="2">
    <source>
        <dbReference type="EMBL" id="OWZ14527.1"/>
    </source>
</evidence>
<dbReference type="PANTHER" id="PTHR10492:SF57">
    <property type="entry name" value="ATP-DEPENDENT DNA HELICASE"/>
    <property type="match status" value="1"/>
</dbReference>
<organism evidence="2 3">
    <name type="scientific">Phytophthora megakarya</name>
    <dbReference type="NCBI Taxonomy" id="4795"/>
    <lineage>
        <taxon>Eukaryota</taxon>
        <taxon>Sar</taxon>
        <taxon>Stramenopiles</taxon>
        <taxon>Oomycota</taxon>
        <taxon>Peronosporomycetes</taxon>
        <taxon>Peronosporales</taxon>
        <taxon>Peronosporaceae</taxon>
        <taxon>Phytophthora</taxon>
    </lineage>
</organism>
<feature type="domain" description="DNA helicase Pif1-like 2B" evidence="1">
    <location>
        <begin position="65"/>
        <end position="109"/>
    </location>
</feature>
<comment type="caution">
    <text evidence="2">The sequence shown here is derived from an EMBL/GenBank/DDBJ whole genome shotgun (WGS) entry which is preliminary data.</text>
</comment>
<dbReference type="Proteomes" id="UP000198211">
    <property type="component" value="Unassembled WGS sequence"/>
</dbReference>
<keyword evidence="2" id="KW-0547">Nucleotide-binding</keyword>
<dbReference type="AlphaFoldDB" id="A0A225WBZ8"/>
<dbReference type="OrthoDB" id="114617at2759"/>
<dbReference type="InterPro" id="IPR027417">
    <property type="entry name" value="P-loop_NTPase"/>
</dbReference>
<sequence>MYADVNNPEIATDEYFANRTILITTNAVVHKINAAVAERFPDEAREYPSMDSVDDGVNEDFFEPEVLHAVNLNGIPRHKLMLKKGIPIIMMRNLNRDIGLCNVTRYRITT</sequence>
<protein>
    <submittedName>
        <fullName evidence="2">Helitron helicase</fullName>
    </submittedName>
</protein>
<dbReference type="GO" id="GO:0004386">
    <property type="term" value="F:helicase activity"/>
    <property type="evidence" value="ECO:0007669"/>
    <property type="project" value="UniProtKB-KW"/>
</dbReference>
<keyword evidence="3" id="KW-1185">Reference proteome</keyword>
<dbReference type="InterPro" id="IPR049163">
    <property type="entry name" value="Pif1-like_2B_dom"/>
</dbReference>
<reference evidence="3" key="1">
    <citation type="submission" date="2017-03" db="EMBL/GenBank/DDBJ databases">
        <title>Phytopthora megakarya and P. palmivora, two closely related causual agents of cacao black pod achieved similar genome size and gene model numbers by different mechanisms.</title>
        <authorList>
            <person name="Ali S."/>
            <person name="Shao J."/>
            <person name="Larry D.J."/>
            <person name="Kronmiller B."/>
            <person name="Shen D."/>
            <person name="Strem M.D."/>
            <person name="Melnick R.L."/>
            <person name="Guiltinan M.J."/>
            <person name="Tyler B.M."/>
            <person name="Meinhardt L.W."/>
            <person name="Bailey B.A."/>
        </authorList>
    </citation>
    <scope>NUCLEOTIDE SEQUENCE [LARGE SCALE GENOMIC DNA]</scope>
    <source>
        <strain evidence="3">zdho120</strain>
    </source>
</reference>
<dbReference type="STRING" id="4795.A0A225WBZ8"/>
<keyword evidence="2" id="KW-0347">Helicase</keyword>
<dbReference type="EMBL" id="NBNE01001318">
    <property type="protein sequence ID" value="OWZ14527.1"/>
    <property type="molecule type" value="Genomic_DNA"/>
</dbReference>
<name>A0A225WBZ8_9STRA</name>
<keyword evidence="2" id="KW-0378">Hydrolase</keyword>
<dbReference type="Pfam" id="PF21530">
    <property type="entry name" value="Pif1_2B_dom"/>
    <property type="match status" value="1"/>
</dbReference>
<dbReference type="SUPFAM" id="SSF52540">
    <property type="entry name" value="P-loop containing nucleoside triphosphate hydrolases"/>
    <property type="match status" value="1"/>
</dbReference>
<evidence type="ECO:0000259" key="1">
    <source>
        <dbReference type="Pfam" id="PF21530"/>
    </source>
</evidence>